<evidence type="ECO:0000313" key="3">
    <source>
        <dbReference type="Proteomes" id="UP001057375"/>
    </source>
</evidence>
<accession>A0ABQ5JUR2</accession>
<keyword evidence="3" id="KW-1185">Reference proteome</keyword>
<feature type="non-terminal residue" evidence="2">
    <location>
        <position position="1"/>
    </location>
</feature>
<feature type="compositionally biased region" description="Basic and acidic residues" evidence="1">
    <location>
        <begin position="13"/>
        <end position="31"/>
    </location>
</feature>
<name>A0ABQ5JUR2_9EUKA</name>
<feature type="region of interest" description="Disordered" evidence="1">
    <location>
        <begin position="178"/>
        <end position="249"/>
    </location>
</feature>
<dbReference type="SUPFAM" id="SSF100934">
    <property type="entry name" value="Heat shock protein 70kD (HSP70), C-terminal subdomain"/>
    <property type="match status" value="1"/>
</dbReference>
<sequence>EEVKDEEKEEDKEEKKEEEAPKEEAKKEEAKKVVKTKKVKVKKLQKKKIQIPHEFTKPVEFSTSIPHYVYYCGNSDDALREYYKIEEKLLKKDHEVKEKETIYNDLEAFIYRMRDECGEYGSLRAFGTAKKCDAYVSEMNDAEEWLFDEGEFATKDELFNKLAALRVYGDTLERLKREKEEAERKKKEEEERKIREKEEKKRKAEEEKKKKEEEKKAKKETKKAKKDEGEETASKEEENPASPKEEENN</sequence>
<gene>
    <name evidence="2" type="ORF">ADUPG1_010547</name>
</gene>
<feature type="region of interest" description="Disordered" evidence="1">
    <location>
        <begin position="1"/>
        <end position="31"/>
    </location>
</feature>
<protein>
    <submittedName>
        <fullName evidence="2">Uncharacterized protein</fullName>
    </submittedName>
</protein>
<dbReference type="Gene3D" id="1.20.1270.10">
    <property type="match status" value="1"/>
</dbReference>
<dbReference type="Proteomes" id="UP001057375">
    <property type="component" value="Unassembled WGS sequence"/>
</dbReference>
<evidence type="ECO:0000256" key="1">
    <source>
        <dbReference type="SAM" id="MobiDB-lite"/>
    </source>
</evidence>
<feature type="compositionally biased region" description="Basic and acidic residues" evidence="1">
    <location>
        <begin position="178"/>
        <end position="217"/>
    </location>
</feature>
<dbReference type="EMBL" id="BQXS01011615">
    <property type="protein sequence ID" value="GKT14719.1"/>
    <property type="molecule type" value="Genomic_DNA"/>
</dbReference>
<evidence type="ECO:0000313" key="2">
    <source>
        <dbReference type="EMBL" id="GKT14719.1"/>
    </source>
</evidence>
<feature type="compositionally biased region" description="Basic and acidic residues" evidence="1">
    <location>
        <begin position="225"/>
        <end position="249"/>
    </location>
</feature>
<organism evidence="2 3">
    <name type="scientific">Aduncisulcus paluster</name>
    <dbReference type="NCBI Taxonomy" id="2918883"/>
    <lineage>
        <taxon>Eukaryota</taxon>
        <taxon>Metamonada</taxon>
        <taxon>Carpediemonas-like organisms</taxon>
        <taxon>Aduncisulcus</taxon>
    </lineage>
</organism>
<proteinExistence type="predicted"/>
<comment type="caution">
    <text evidence="2">The sequence shown here is derived from an EMBL/GenBank/DDBJ whole genome shotgun (WGS) entry which is preliminary data.</text>
</comment>
<reference evidence="2" key="1">
    <citation type="submission" date="2022-03" db="EMBL/GenBank/DDBJ databases">
        <title>Draft genome sequence of Aduncisulcus paluster, a free-living microaerophilic Fornicata.</title>
        <authorList>
            <person name="Yuyama I."/>
            <person name="Kume K."/>
            <person name="Tamura T."/>
            <person name="Inagaki Y."/>
            <person name="Hashimoto T."/>
        </authorList>
    </citation>
    <scope>NUCLEOTIDE SEQUENCE</scope>
    <source>
        <strain evidence="2">NY0171</strain>
    </source>
</reference>
<dbReference type="InterPro" id="IPR029048">
    <property type="entry name" value="HSP70_C_sf"/>
</dbReference>